<dbReference type="SUPFAM" id="SSF52980">
    <property type="entry name" value="Restriction endonuclease-like"/>
    <property type="match status" value="1"/>
</dbReference>
<gene>
    <name evidence="3" type="ORF">THSYN_27405</name>
</gene>
<dbReference type="Pfam" id="PF05685">
    <property type="entry name" value="Uma2"/>
    <property type="match status" value="1"/>
</dbReference>
<reference evidence="3 4" key="1">
    <citation type="submission" date="2017-03" db="EMBL/GenBank/DDBJ databases">
        <title>Complete genome sequence of Candidatus 'Thiodictyon syntrophicum' sp. nov. strain Cad16T, a photolithoautotroph purple sulfur bacterium isolated from an alpine meromictic lake.</title>
        <authorList>
            <person name="Luedin S.M."/>
            <person name="Pothier J.F."/>
            <person name="Danza F."/>
            <person name="Storelli N."/>
            <person name="Wittwer M."/>
            <person name="Tonolla M."/>
        </authorList>
    </citation>
    <scope>NUCLEOTIDE SEQUENCE [LARGE SCALE GENOMIC DNA]</scope>
    <source>
        <strain evidence="3 4">Cad16T</strain>
    </source>
</reference>
<name>A0A2K8UFE2_9GAMM</name>
<proteinExistence type="predicted"/>
<dbReference type="RefSeq" id="WP_100921953.1">
    <property type="nucleotide sequence ID" value="NZ_CP020370.1"/>
</dbReference>
<feature type="compositionally biased region" description="Basic and acidic residues" evidence="1">
    <location>
        <begin position="246"/>
        <end position="262"/>
    </location>
</feature>
<dbReference type="PANTHER" id="PTHR33352">
    <property type="entry name" value="SLR1095 PROTEIN"/>
    <property type="match status" value="1"/>
</dbReference>
<dbReference type="CDD" id="cd06260">
    <property type="entry name" value="DUF820-like"/>
    <property type="match status" value="1"/>
</dbReference>
<evidence type="ECO:0000313" key="4">
    <source>
        <dbReference type="Proteomes" id="UP000232638"/>
    </source>
</evidence>
<sequence>MKPLSHFDPDDPYPESDGKPMAESTEQYEWLVKIKENLECLFAEDPAVFVAGDLFWYPLRDRSIADAMAPDVMVAFGRPKGLRRCYKQWEEADIAPQVVFEIRSPSNGPKDMAEKLAYYDRFGVEEYYVYDPPRNHLEVWLRQDGRLKRMSHLKGWTSPRLGIRFDLGGKTLEIFDPQGQPFLTSVERAERMRREQARAEEEHRRAELEAARAHEERTRADRVEALAAAAITRAEHEAAQAARQTARAEREGLRADEEHQRAELATAQAAAADARAEQERARAERLAERLRELGIAP</sequence>
<organism evidence="3 4">
    <name type="scientific">Candidatus Thiodictyon syntrophicum</name>
    <dbReference type="NCBI Taxonomy" id="1166950"/>
    <lineage>
        <taxon>Bacteria</taxon>
        <taxon>Pseudomonadati</taxon>
        <taxon>Pseudomonadota</taxon>
        <taxon>Gammaproteobacteria</taxon>
        <taxon>Chromatiales</taxon>
        <taxon>Chromatiaceae</taxon>
        <taxon>Thiodictyon</taxon>
    </lineage>
</organism>
<dbReference type="InterPro" id="IPR008538">
    <property type="entry name" value="Uma2"/>
</dbReference>
<evidence type="ECO:0000259" key="2">
    <source>
        <dbReference type="Pfam" id="PF05685"/>
    </source>
</evidence>
<dbReference type="PANTHER" id="PTHR33352:SF2">
    <property type="entry name" value="SLL0995 PROTEIN"/>
    <property type="match status" value="1"/>
</dbReference>
<dbReference type="InterPro" id="IPR011335">
    <property type="entry name" value="Restrct_endonuc-II-like"/>
</dbReference>
<dbReference type="Gene3D" id="3.90.1570.10">
    <property type="entry name" value="tt1808, chain A"/>
    <property type="match status" value="1"/>
</dbReference>
<dbReference type="Proteomes" id="UP000232638">
    <property type="component" value="Chromosome"/>
</dbReference>
<dbReference type="AlphaFoldDB" id="A0A2K8UFE2"/>
<accession>A0A2K8UFE2</accession>
<keyword evidence="4" id="KW-1185">Reference proteome</keyword>
<feature type="region of interest" description="Disordered" evidence="1">
    <location>
        <begin position="196"/>
        <end position="220"/>
    </location>
</feature>
<feature type="domain" description="Putative restriction endonuclease" evidence="2">
    <location>
        <begin position="48"/>
        <end position="153"/>
    </location>
</feature>
<feature type="compositionally biased region" description="Low complexity" evidence="1">
    <location>
        <begin position="263"/>
        <end position="273"/>
    </location>
</feature>
<dbReference type="OrthoDB" id="5762568at2"/>
<dbReference type="InterPro" id="IPR012296">
    <property type="entry name" value="Nuclease_put_TT1808"/>
</dbReference>
<feature type="region of interest" description="Disordered" evidence="1">
    <location>
        <begin position="1"/>
        <end position="21"/>
    </location>
</feature>
<dbReference type="KEGG" id="tsy:THSYN_27405"/>
<evidence type="ECO:0000313" key="3">
    <source>
        <dbReference type="EMBL" id="AUB84294.1"/>
    </source>
</evidence>
<feature type="region of interest" description="Disordered" evidence="1">
    <location>
        <begin position="237"/>
        <end position="280"/>
    </location>
</feature>
<dbReference type="EMBL" id="CP020370">
    <property type="protein sequence ID" value="AUB84294.1"/>
    <property type="molecule type" value="Genomic_DNA"/>
</dbReference>
<protein>
    <recommendedName>
        <fullName evidence="2">Putative restriction endonuclease domain-containing protein</fullName>
    </recommendedName>
</protein>
<evidence type="ECO:0000256" key="1">
    <source>
        <dbReference type="SAM" id="MobiDB-lite"/>
    </source>
</evidence>